<gene>
    <name evidence="3" type="primary">LOC130505364</name>
</gene>
<evidence type="ECO:0000313" key="2">
    <source>
        <dbReference type="Proteomes" id="UP000504610"/>
    </source>
</evidence>
<dbReference type="AlphaFoldDB" id="A0A9W3CWF6"/>
<dbReference type="PANTHER" id="PTHR37610:SF40">
    <property type="entry name" value="OS01G0909600 PROTEIN"/>
    <property type="match status" value="1"/>
</dbReference>
<dbReference type="PANTHER" id="PTHR37610">
    <property type="entry name" value="CCHC-TYPE DOMAIN-CONTAINING PROTEIN"/>
    <property type="match status" value="1"/>
</dbReference>
<organism evidence="2 3">
    <name type="scientific">Raphanus sativus</name>
    <name type="common">Radish</name>
    <name type="synonym">Raphanus raphanistrum var. sativus</name>
    <dbReference type="NCBI Taxonomy" id="3726"/>
    <lineage>
        <taxon>Eukaryota</taxon>
        <taxon>Viridiplantae</taxon>
        <taxon>Streptophyta</taxon>
        <taxon>Embryophyta</taxon>
        <taxon>Tracheophyta</taxon>
        <taxon>Spermatophyta</taxon>
        <taxon>Magnoliopsida</taxon>
        <taxon>eudicotyledons</taxon>
        <taxon>Gunneridae</taxon>
        <taxon>Pentapetalae</taxon>
        <taxon>rosids</taxon>
        <taxon>malvids</taxon>
        <taxon>Brassicales</taxon>
        <taxon>Brassicaceae</taxon>
        <taxon>Brassiceae</taxon>
        <taxon>Raphanus</taxon>
    </lineage>
</organism>
<name>A0A9W3CWF6_RAPSA</name>
<dbReference type="Proteomes" id="UP000504610">
    <property type="component" value="Unplaced"/>
</dbReference>
<accession>A0A9W3CWF6</accession>
<dbReference type="Pfam" id="PF22936">
    <property type="entry name" value="Pol_BBD"/>
    <property type="match status" value="1"/>
</dbReference>
<dbReference type="Pfam" id="PF14223">
    <property type="entry name" value="Retrotran_gag_2"/>
    <property type="match status" value="1"/>
</dbReference>
<sequence>MKAETSKKMTQEDSQASGLKNEDKWVQEDRLTLEIIQSSLSVSILEAHSKCACARELWESLQRFYGSISNLSRVFEVKQFINNLSQEEMEFDQLFGKLSNLWEELDTLRPSSVDPEVLRERQEQDRVFSLLRAMNPSYNSLIKRIVRGENLPSLEDVCDLIQREPGAHGLFIEEREESLPVRSMRDQKRDKKKLRKALKIKKRQRHEKIKSSMTDSLKVMEQQAVKGLSMYSAFTSDQFAMIKDGPIKASDIEPLIQAAKAIISAKQSGTHSLVPKPIIIDSGGNHHMISDRNLISDIRPALGNVKIANGDMVKIEGIGNPKLFDKDSTAFYMPSFATNLVSVKKATVDLNCQVVFRPNDVEFQDLKTGKVIGEGSSMGNLYHLQKTKLSYPSSSTPLCMTTCYLINRIPTKVLKDVSPYEVLNKT</sequence>
<proteinExistence type="predicted"/>
<dbReference type="RefSeq" id="XP_056855941.1">
    <property type="nucleotide sequence ID" value="XM_056999961.1"/>
</dbReference>
<protein>
    <submittedName>
        <fullName evidence="3">Uncharacterized protein LOC130505364</fullName>
    </submittedName>
</protein>
<dbReference type="KEGG" id="rsz:130505364"/>
<feature type="domain" description="Retrovirus-related Pol polyprotein from transposon TNT 1-94-like beta-barrel" evidence="1">
    <location>
        <begin position="279"/>
        <end position="347"/>
    </location>
</feature>
<evidence type="ECO:0000259" key="1">
    <source>
        <dbReference type="Pfam" id="PF22936"/>
    </source>
</evidence>
<reference evidence="3" key="1">
    <citation type="submission" date="2025-08" db="UniProtKB">
        <authorList>
            <consortium name="RefSeq"/>
        </authorList>
    </citation>
    <scope>IDENTIFICATION</scope>
    <source>
        <tissue evidence="3">Leaf</tissue>
    </source>
</reference>
<dbReference type="InterPro" id="IPR054722">
    <property type="entry name" value="PolX-like_BBD"/>
</dbReference>
<dbReference type="OrthoDB" id="1937545at2759"/>
<dbReference type="GeneID" id="130505364"/>
<keyword evidence="2" id="KW-1185">Reference proteome</keyword>
<evidence type="ECO:0000313" key="3">
    <source>
        <dbReference type="RefSeq" id="XP_056855941.1"/>
    </source>
</evidence>